<feature type="compositionally biased region" description="Basic and acidic residues" evidence="1">
    <location>
        <begin position="1"/>
        <end position="15"/>
    </location>
</feature>
<proteinExistence type="predicted"/>
<keyword evidence="2" id="KW-0812">Transmembrane</keyword>
<name>A0ABY6HMD6_9ARCH</name>
<keyword evidence="2" id="KW-1133">Transmembrane helix</keyword>
<dbReference type="Proteomes" id="UP001208689">
    <property type="component" value="Chromosome"/>
</dbReference>
<evidence type="ECO:0000313" key="4">
    <source>
        <dbReference type="Proteomes" id="UP001208689"/>
    </source>
</evidence>
<feature type="transmembrane region" description="Helical" evidence="2">
    <location>
        <begin position="42"/>
        <end position="59"/>
    </location>
</feature>
<reference evidence="3" key="1">
    <citation type="submission" date="2022-09" db="EMBL/GenBank/DDBJ databases">
        <title>Actin cytoskeleton and complex cell architecture in an #Asgard archaeon.</title>
        <authorList>
            <person name="Ponce Toledo R.I."/>
            <person name="Schleper C."/>
            <person name="Rodrigues Oliveira T."/>
            <person name="Wollweber F."/>
            <person name="Xu J."/>
            <person name="Rittmann S."/>
            <person name="Klingl A."/>
            <person name="Pilhofer M."/>
        </authorList>
    </citation>
    <scope>NUCLEOTIDE SEQUENCE</scope>
    <source>
        <strain evidence="3">B-35</strain>
    </source>
</reference>
<protein>
    <submittedName>
        <fullName evidence="3">Uncharacterized protein</fullName>
    </submittedName>
</protein>
<evidence type="ECO:0000256" key="1">
    <source>
        <dbReference type="SAM" id="MobiDB-lite"/>
    </source>
</evidence>
<keyword evidence="4" id="KW-1185">Reference proteome</keyword>
<evidence type="ECO:0000256" key="2">
    <source>
        <dbReference type="SAM" id="Phobius"/>
    </source>
</evidence>
<keyword evidence="2" id="KW-0472">Membrane</keyword>
<gene>
    <name evidence="3" type="ORF">NEF87_000965</name>
</gene>
<feature type="region of interest" description="Disordered" evidence="1">
    <location>
        <begin position="1"/>
        <end position="32"/>
    </location>
</feature>
<evidence type="ECO:0000313" key="3">
    <source>
        <dbReference type="EMBL" id="UYP44680.1"/>
    </source>
</evidence>
<dbReference type="EMBL" id="CP104013">
    <property type="protein sequence ID" value="UYP44680.1"/>
    <property type="molecule type" value="Genomic_DNA"/>
</dbReference>
<organism evidence="3 4">
    <name type="scientific">Candidatus Lokiarchaeum ossiferum</name>
    <dbReference type="NCBI Taxonomy" id="2951803"/>
    <lineage>
        <taxon>Archaea</taxon>
        <taxon>Promethearchaeati</taxon>
        <taxon>Promethearchaeota</taxon>
        <taxon>Promethearchaeia</taxon>
        <taxon>Promethearchaeales</taxon>
        <taxon>Promethearchaeaceae</taxon>
        <taxon>Candidatus Lokiarchaeum</taxon>
    </lineage>
</organism>
<feature type="transmembrane region" description="Helical" evidence="2">
    <location>
        <begin position="65"/>
        <end position="83"/>
    </location>
</feature>
<sequence>MSIERENDLTEKSEEQSNVDKSSDQDTNEENSIPDEVLEKRIFFYGFGITAALWLYIIIWGGSALYFILPAIFMTLVVGFLFIRFQKRKASQKWVEYSFSEYKESQKKKRPEV</sequence>
<accession>A0ABY6HMD6</accession>